<evidence type="ECO:0000313" key="1">
    <source>
        <dbReference type="EMBL" id="KAJ8671920.1"/>
    </source>
</evidence>
<organism evidence="1 2">
    <name type="scientific">Eretmocerus hayati</name>
    <dbReference type="NCBI Taxonomy" id="131215"/>
    <lineage>
        <taxon>Eukaryota</taxon>
        <taxon>Metazoa</taxon>
        <taxon>Ecdysozoa</taxon>
        <taxon>Arthropoda</taxon>
        <taxon>Hexapoda</taxon>
        <taxon>Insecta</taxon>
        <taxon>Pterygota</taxon>
        <taxon>Neoptera</taxon>
        <taxon>Endopterygota</taxon>
        <taxon>Hymenoptera</taxon>
        <taxon>Apocrita</taxon>
        <taxon>Proctotrupomorpha</taxon>
        <taxon>Chalcidoidea</taxon>
        <taxon>Aphelinidae</taxon>
        <taxon>Aphelininae</taxon>
        <taxon>Eretmocerus</taxon>
    </lineage>
</organism>
<reference evidence="1" key="1">
    <citation type="submission" date="2023-04" db="EMBL/GenBank/DDBJ databases">
        <title>A chromosome-level genome assembly of the parasitoid wasp Eretmocerus hayati.</title>
        <authorList>
            <person name="Zhong Y."/>
            <person name="Liu S."/>
            <person name="Liu Y."/>
        </authorList>
    </citation>
    <scope>NUCLEOTIDE SEQUENCE</scope>
    <source>
        <strain evidence="1">ZJU_SS_LIU_2023</strain>
    </source>
</reference>
<proteinExistence type="predicted"/>
<protein>
    <submittedName>
        <fullName evidence="1">Uncharacterized protein</fullName>
    </submittedName>
</protein>
<accession>A0ACC2NKY6</accession>
<keyword evidence="2" id="KW-1185">Reference proteome</keyword>
<name>A0ACC2NKY6_9HYME</name>
<sequence length="132" mass="14697">MNTIINTIIHLVSVSRALYFLQDLVMSVQIILSSHPHKEKVNVWTVASPIAKIQGIFTLVSESPDECYVNVVEPTYCSNLDLSRTALQNPCIICNPVVYADEGRAEPSSRIHATPLSRSQRWHGESNDGPDH</sequence>
<dbReference type="Proteomes" id="UP001239111">
    <property type="component" value="Chromosome 3"/>
</dbReference>
<comment type="caution">
    <text evidence="1">The sequence shown here is derived from an EMBL/GenBank/DDBJ whole genome shotgun (WGS) entry which is preliminary data.</text>
</comment>
<gene>
    <name evidence="1" type="ORF">QAD02_003179</name>
</gene>
<evidence type="ECO:0000313" key="2">
    <source>
        <dbReference type="Proteomes" id="UP001239111"/>
    </source>
</evidence>
<dbReference type="EMBL" id="CM056743">
    <property type="protein sequence ID" value="KAJ8671920.1"/>
    <property type="molecule type" value="Genomic_DNA"/>
</dbReference>